<dbReference type="Proteomes" id="UP000282423">
    <property type="component" value="Unassembled WGS sequence"/>
</dbReference>
<dbReference type="OrthoDB" id="1366041at2"/>
<dbReference type="EMBL" id="RBWS01000022">
    <property type="protein sequence ID" value="RKO69218.1"/>
    <property type="molecule type" value="Genomic_DNA"/>
</dbReference>
<keyword evidence="1" id="KW-1133">Transmembrane helix</keyword>
<dbReference type="RefSeq" id="WP_121126652.1">
    <property type="nucleotide sequence ID" value="NZ_RBWS01000022.1"/>
</dbReference>
<gene>
    <name evidence="2" type="ORF">D7322_23595</name>
</gene>
<accession>A0A420VS61</accession>
<feature type="transmembrane region" description="Helical" evidence="1">
    <location>
        <begin position="84"/>
        <end position="105"/>
    </location>
</feature>
<protein>
    <submittedName>
        <fullName evidence="2">Uncharacterized protein</fullName>
    </submittedName>
</protein>
<dbReference type="AlphaFoldDB" id="A0A420VS61"/>
<keyword evidence="1" id="KW-0812">Transmembrane</keyword>
<sequence length="130" mass="14552">MKSLTKNGLKWSYIFKHWIGTLLLGNILVSIFPVFNRLNSVDIGLTILVSILWLCYSAIYSIPTLVCCILAFSWFEDNTLNVNWIKMTLILVILAGITMTVALTVGSMEVAIYYSIAAIVTGILFKIEKV</sequence>
<evidence type="ECO:0000256" key="1">
    <source>
        <dbReference type="SAM" id="Phobius"/>
    </source>
</evidence>
<reference evidence="2 3" key="1">
    <citation type="submission" date="2018-10" db="EMBL/GenBank/DDBJ databases">
        <title>Sphingobacterium sp. M05W1-28.</title>
        <authorList>
            <person name="Cai H."/>
        </authorList>
    </citation>
    <scope>NUCLEOTIDE SEQUENCE [LARGE SCALE GENOMIC DNA]</scope>
    <source>
        <strain evidence="2 3">M05W1-28</strain>
    </source>
</reference>
<evidence type="ECO:0000313" key="2">
    <source>
        <dbReference type="EMBL" id="RKO69218.1"/>
    </source>
</evidence>
<comment type="caution">
    <text evidence="2">The sequence shown here is derived from an EMBL/GenBank/DDBJ whole genome shotgun (WGS) entry which is preliminary data.</text>
</comment>
<feature type="transmembrane region" description="Helical" evidence="1">
    <location>
        <begin position="12"/>
        <end position="35"/>
    </location>
</feature>
<feature type="transmembrane region" description="Helical" evidence="1">
    <location>
        <begin position="111"/>
        <end position="127"/>
    </location>
</feature>
<feature type="transmembrane region" description="Helical" evidence="1">
    <location>
        <begin position="47"/>
        <end position="72"/>
    </location>
</feature>
<evidence type="ECO:0000313" key="3">
    <source>
        <dbReference type="Proteomes" id="UP000282423"/>
    </source>
</evidence>
<organism evidence="2 3">
    <name type="scientific">Sphingobacterium puteale</name>
    <dbReference type="NCBI Taxonomy" id="2420510"/>
    <lineage>
        <taxon>Bacteria</taxon>
        <taxon>Pseudomonadati</taxon>
        <taxon>Bacteroidota</taxon>
        <taxon>Sphingobacteriia</taxon>
        <taxon>Sphingobacteriales</taxon>
        <taxon>Sphingobacteriaceae</taxon>
        <taxon>Sphingobacterium</taxon>
    </lineage>
</organism>
<keyword evidence="3" id="KW-1185">Reference proteome</keyword>
<keyword evidence="1" id="KW-0472">Membrane</keyword>
<name>A0A420VS61_9SPHI</name>
<proteinExistence type="predicted"/>